<dbReference type="RefSeq" id="WP_102111274.1">
    <property type="nucleotide sequence ID" value="NZ_BMGN01000003.1"/>
</dbReference>
<organism evidence="1 2">
    <name type="scientific">Niveispirillum cyanobacteriorum</name>
    <dbReference type="NCBI Taxonomy" id="1612173"/>
    <lineage>
        <taxon>Bacteria</taxon>
        <taxon>Pseudomonadati</taxon>
        <taxon>Pseudomonadota</taxon>
        <taxon>Alphaproteobacteria</taxon>
        <taxon>Rhodospirillales</taxon>
        <taxon>Azospirillaceae</taxon>
        <taxon>Niveispirillum</taxon>
    </lineage>
</organism>
<keyword evidence="2" id="KW-1185">Reference proteome</keyword>
<gene>
    <name evidence="1" type="ORF">C0V82_04390</name>
</gene>
<proteinExistence type="predicted"/>
<dbReference type="SUPFAM" id="SSF54593">
    <property type="entry name" value="Glyoxalase/Bleomycin resistance protein/Dihydroxybiphenyl dioxygenase"/>
    <property type="match status" value="1"/>
</dbReference>
<dbReference type="InterPro" id="IPR041581">
    <property type="entry name" value="Glyoxalase_6"/>
</dbReference>
<evidence type="ECO:0000313" key="2">
    <source>
        <dbReference type="Proteomes" id="UP000234752"/>
    </source>
</evidence>
<dbReference type="AlphaFoldDB" id="A0A2K9N8Z7"/>
<dbReference type="InterPro" id="IPR037523">
    <property type="entry name" value="VOC_core"/>
</dbReference>
<dbReference type="PROSITE" id="PS51819">
    <property type="entry name" value="VOC"/>
    <property type="match status" value="1"/>
</dbReference>
<dbReference type="InterPro" id="IPR029068">
    <property type="entry name" value="Glyas_Bleomycin-R_OHBP_Dase"/>
</dbReference>
<sequence length="123" mass="13297">MAAVLGIGGLFIKASDPAAMGDWYRRVLGIDWGDFGAMFPHPDRGFTLLSGFKATSSYFDPSPLPFMVNLIVDDLDGVLEKALAAGVEPLGRDDSDPNGRFAWLIDPWGLKIELWEAPAKAGD</sequence>
<dbReference type="Proteomes" id="UP000234752">
    <property type="component" value="Chromosome eg_1"/>
</dbReference>
<dbReference type="Pfam" id="PF18029">
    <property type="entry name" value="Glyoxalase_6"/>
    <property type="match status" value="1"/>
</dbReference>
<dbReference type="KEGG" id="ncb:C0V82_04390"/>
<evidence type="ECO:0000313" key="1">
    <source>
        <dbReference type="EMBL" id="AUN29549.1"/>
    </source>
</evidence>
<reference evidence="1 2" key="1">
    <citation type="submission" date="2017-12" db="EMBL/GenBank/DDBJ databases">
        <title>Genomes of bacteria within cyanobacterial aggregates.</title>
        <authorList>
            <person name="Cai H."/>
        </authorList>
    </citation>
    <scope>NUCLEOTIDE SEQUENCE [LARGE SCALE GENOMIC DNA]</scope>
    <source>
        <strain evidence="1 2">TH16</strain>
    </source>
</reference>
<accession>A0A2K9N8Z7</accession>
<protein>
    <submittedName>
        <fullName evidence="1">Glyoxalase</fullName>
    </submittedName>
</protein>
<dbReference type="OrthoDB" id="9799428at2"/>
<dbReference type="EMBL" id="CP025611">
    <property type="protein sequence ID" value="AUN29549.1"/>
    <property type="molecule type" value="Genomic_DNA"/>
</dbReference>
<dbReference type="Gene3D" id="3.10.180.10">
    <property type="entry name" value="2,3-Dihydroxybiphenyl 1,2-Dioxygenase, domain 1"/>
    <property type="match status" value="1"/>
</dbReference>
<name>A0A2K9N8Z7_9PROT</name>